<name>A0A2M9GPZ0_9BURK</name>
<organism evidence="1 2">
    <name type="scientific">Achromobacter ruhlandii</name>
    <dbReference type="NCBI Taxonomy" id="72557"/>
    <lineage>
        <taxon>Bacteria</taxon>
        <taxon>Pseudomonadati</taxon>
        <taxon>Pseudomonadota</taxon>
        <taxon>Betaproteobacteria</taxon>
        <taxon>Burkholderiales</taxon>
        <taxon>Alcaligenaceae</taxon>
        <taxon>Achromobacter</taxon>
    </lineage>
</organism>
<gene>
    <name evidence="1" type="ORF">LMG3328_05733</name>
</gene>
<dbReference type="InterPro" id="IPR009414">
    <property type="entry name" value="DUF1064"/>
</dbReference>
<dbReference type="AlphaFoldDB" id="A0A2M9GPZ0"/>
<dbReference type="Proteomes" id="UP000494122">
    <property type="component" value="Unassembled WGS sequence"/>
</dbReference>
<evidence type="ECO:0000313" key="1">
    <source>
        <dbReference type="EMBL" id="CAB3924885.1"/>
    </source>
</evidence>
<evidence type="ECO:0000313" key="2">
    <source>
        <dbReference type="Proteomes" id="UP000494122"/>
    </source>
</evidence>
<dbReference type="RefSeq" id="WP_100509536.1">
    <property type="nucleotide sequence ID" value="NZ_CADILE010000028.1"/>
</dbReference>
<dbReference type="EMBL" id="CADILE010000028">
    <property type="protein sequence ID" value="CAB3924885.1"/>
    <property type="molecule type" value="Genomic_DNA"/>
</dbReference>
<evidence type="ECO:0008006" key="3">
    <source>
        <dbReference type="Google" id="ProtNLM"/>
    </source>
</evidence>
<proteinExistence type="predicted"/>
<sequence length="114" mass="13239">MRSLAKTPKYRNKKTTLDGIAFDSKREATRYSQLRLLERAGQIRDLSLQPKFTLVDSQRRADGKAERPVVYIADFMYFEGDTRVVEDAKGMKTPEYIIKRKLMLSRHGITVKEV</sequence>
<dbReference type="Pfam" id="PF06356">
    <property type="entry name" value="DUF1064"/>
    <property type="match status" value="1"/>
</dbReference>
<accession>A0A2M9GPZ0</accession>
<protein>
    <recommendedName>
        <fullName evidence="3">DUF1064 domain-containing protein</fullName>
    </recommendedName>
</protein>
<reference evidence="1 2" key="1">
    <citation type="submission" date="2020-04" db="EMBL/GenBank/DDBJ databases">
        <authorList>
            <person name="De Canck E."/>
        </authorList>
    </citation>
    <scope>NUCLEOTIDE SEQUENCE [LARGE SCALE GENOMIC DNA]</scope>
    <source>
        <strain evidence="1 2">LMG 3328</strain>
    </source>
</reference>